<dbReference type="EMBL" id="MG432479">
    <property type="protein sequence ID" value="AWQ62522.1"/>
    <property type="molecule type" value="Genomic_DNA"/>
</dbReference>
<organismHost>
    <name type="scientific">Crustacea</name>
    <name type="common">crustaceans</name>
    <dbReference type="NCBI Taxonomy" id="6657"/>
</organismHost>
<protein>
    <submittedName>
        <fullName evidence="1">Wsv269</fullName>
    </submittedName>
</protein>
<gene>
    <name evidence="1" type="primary">269</name>
</gene>
<evidence type="ECO:0000313" key="1">
    <source>
        <dbReference type="EMBL" id="AWQ62522.1"/>
    </source>
</evidence>
<name>A0A2U9GDI1_WSSV</name>
<organism evidence="1">
    <name type="scientific">White spot syndrome virus</name>
    <name type="common">WSSV</name>
    <name type="synonym">White spot bacilliform virus</name>
    <dbReference type="NCBI Taxonomy" id="92652"/>
    <lineage>
        <taxon>Viruses</taxon>
        <taxon>Viruses incertae sedis</taxon>
        <taxon>Naldaviricetes</taxon>
        <taxon>Nimaviridae</taxon>
        <taxon>Whispovirus</taxon>
        <taxon>White spot syndrome virus</taxon>
    </lineage>
</organism>
<reference evidence="1" key="2">
    <citation type="journal article" name="FEMS Microbiol. Lett.">
        <title>Molecular variability and genetic structure of white spot syndrome virus strains from northwest Mexico based on the analysis of genomes.</title>
        <authorList>
            <person name="Parrilla-Taylor D.P."/>
            <person name="Vibanco-Perez N."/>
            <person name="Duran-Avelar M.J."/>
            <person name="Gomez-Gil B."/>
            <person name="Llera-Herrera R."/>
            <person name="Vazquez-Juarez R."/>
        </authorList>
    </citation>
    <scope>NUCLEOTIDE SEQUENCE</scope>
    <source>
        <strain evidence="1">JP</strain>
    </source>
</reference>
<sequence>MESVRDVKFYTFMNVLAEKAKKIQRLNKDKGWRTSINAEIGYGGARLMDVRFTGRKSMDELARCLYNCDGEYTTLRLVGSSAGNIIVYSLAFIMGIRGECCGFNVNNRLRMGKIIDRELFYKITGLNFPETVKCTCDGVRAICDLFLEVAALQEHPAWHETKEVGKKQQQQHFNEFGSQYPGTKFNKRHKLSTKIIQQMFSEEKTMEQVLAFSEGTAASGFSDLYVEAPIQYVVNMYRAISNMEGRVGAMYNLSRVLILLCSRWEKKPGYKNDFYSKCEMYIGSKKIVDDESFIFTDLITGDLVPLVRLAPSNEDIQRDVIRFNDSTDILMDSIDVRDVVLPVLSKIIWQNVSARLKLRNNKSLSKLAKWKWNGMVSTHDNFDSNDYVIEHKRQLAADIMSDSLSKNHLPNFSKTITEYDEKENKTTPLICWNYIFELSPMGKHLFPLEEVCGFYEASLPLITPWQLKVVQKKRGRQMVIYGPRKRPRTQ</sequence>
<accession>A0A2U9GDI1</accession>
<proteinExistence type="predicted"/>
<reference evidence="1" key="1">
    <citation type="submission" date="2017-11" db="EMBL/GenBank/DDBJ databases">
        <authorList>
            <person name="Parrilla Taylor D.P."/>
            <person name="Vibanco-Perez N."/>
            <person name="Duran-Avelar Md.J."/>
            <person name="Gomez-Gil B."/>
            <person name="Llera-Herrera R."/>
            <person name="Vazquez-Juarez R."/>
        </authorList>
    </citation>
    <scope>NUCLEOTIDE SEQUENCE</scope>
    <source>
        <strain evidence="1">JP</strain>
    </source>
</reference>